<evidence type="ECO:0000313" key="3">
    <source>
        <dbReference type="Proteomes" id="UP000053512"/>
    </source>
</evidence>
<evidence type="ECO:0000313" key="2">
    <source>
        <dbReference type="EMBL" id="KUG61897.1"/>
    </source>
</evidence>
<sequence>MVLALLGAVLVLGGAMLVLLHPADAAFGWFGDLPASGETLPAMTVVTPEATAGWSGMAAGLLLWAFCAGWLLGRRRGPGGPARPEER</sequence>
<comment type="caution">
    <text evidence="2">The sequence shown here is derived from an EMBL/GenBank/DDBJ whole genome shotgun (WGS) entry which is preliminary data.</text>
</comment>
<organism evidence="2 3">
    <name type="scientific">Kocuria rosea subsp. polaris</name>
    <dbReference type="NCBI Taxonomy" id="136273"/>
    <lineage>
        <taxon>Bacteria</taxon>
        <taxon>Bacillati</taxon>
        <taxon>Actinomycetota</taxon>
        <taxon>Actinomycetes</taxon>
        <taxon>Micrococcales</taxon>
        <taxon>Micrococcaceae</taxon>
        <taxon>Kocuria</taxon>
    </lineage>
</organism>
<name>A0A0W8IPR0_KOCRO</name>
<gene>
    <name evidence="2" type="ORF">AVL61_11265</name>
</gene>
<feature type="transmembrane region" description="Helical" evidence="1">
    <location>
        <begin position="52"/>
        <end position="73"/>
    </location>
</feature>
<dbReference type="AlphaFoldDB" id="A0A0W8IPR0"/>
<proteinExistence type="predicted"/>
<protein>
    <submittedName>
        <fullName evidence="2">Uncharacterized protein</fullName>
    </submittedName>
</protein>
<reference evidence="3" key="1">
    <citation type="submission" date="2015-12" db="EMBL/GenBank/DDBJ databases">
        <authorList>
            <person name="Nair G.R."/>
            <person name="Kaur G."/>
            <person name="Mayilraj S."/>
        </authorList>
    </citation>
    <scope>NUCLEOTIDE SEQUENCE [LARGE SCALE GENOMIC DNA]</scope>
    <source>
        <strain evidence="3">CD08_4</strain>
    </source>
</reference>
<keyword evidence="1" id="KW-0812">Transmembrane</keyword>
<dbReference type="Proteomes" id="UP000053512">
    <property type="component" value="Unassembled WGS sequence"/>
</dbReference>
<evidence type="ECO:0000256" key="1">
    <source>
        <dbReference type="SAM" id="Phobius"/>
    </source>
</evidence>
<keyword evidence="1" id="KW-1133">Transmembrane helix</keyword>
<accession>A0A0W8IPR0</accession>
<dbReference type="EMBL" id="LQBK01000003">
    <property type="protein sequence ID" value="KUG61897.1"/>
    <property type="molecule type" value="Genomic_DNA"/>
</dbReference>
<keyword evidence="1" id="KW-0472">Membrane</keyword>